<comment type="caution">
    <text evidence="1">The sequence shown here is derived from an EMBL/GenBank/DDBJ whole genome shotgun (WGS) entry which is preliminary data.</text>
</comment>
<dbReference type="GO" id="GO:0015035">
    <property type="term" value="F:protein-disulfide reductase activity"/>
    <property type="evidence" value="ECO:0007669"/>
    <property type="project" value="InterPro"/>
</dbReference>
<dbReference type="PANTHER" id="PTHR33639:SF2">
    <property type="entry name" value="DUF393 DOMAIN-CONTAINING PROTEIN"/>
    <property type="match status" value="1"/>
</dbReference>
<dbReference type="Pfam" id="PF04134">
    <property type="entry name" value="DCC1-like"/>
    <property type="match status" value="1"/>
</dbReference>
<gene>
    <name evidence="1" type="ORF">E0485_08120</name>
</gene>
<name>A0A4R4EH37_9BACL</name>
<dbReference type="InterPro" id="IPR007263">
    <property type="entry name" value="DCC1-like"/>
</dbReference>
<sequence length="128" mass="14959">MVLFDGECNLCNGAVTFIIRRDPDAQFKFAPLQSDTGRMLLSSASLPADIQDTIVLIEHGQSFTKSTAALRIAKRLNRLWPLFYVFIIVPKPIRNMIYHWIARYRYAWFGRKESCMLMTPELRQRFIE</sequence>
<evidence type="ECO:0000313" key="1">
    <source>
        <dbReference type="EMBL" id="TCZ78480.1"/>
    </source>
</evidence>
<dbReference type="OrthoDB" id="9785438at2"/>
<proteinExistence type="predicted"/>
<organism evidence="1 2">
    <name type="scientific">Paenibacillus albiflavus</name>
    <dbReference type="NCBI Taxonomy" id="2545760"/>
    <lineage>
        <taxon>Bacteria</taxon>
        <taxon>Bacillati</taxon>
        <taxon>Bacillota</taxon>
        <taxon>Bacilli</taxon>
        <taxon>Bacillales</taxon>
        <taxon>Paenibacillaceae</taxon>
        <taxon>Paenibacillus</taxon>
    </lineage>
</organism>
<dbReference type="AlphaFoldDB" id="A0A4R4EH37"/>
<evidence type="ECO:0000313" key="2">
    <source>
        <dbReference type="Proteomes" id="UP000295418"/>
    </source>
</evidence>
<protein>
    <submittedName>
        <fullName evidence="1">Thiol-disulfide oxidoreductase DCC family protein</fullName>
    </submittedName>
</protein>
<dbReference type="EMBL" id="SKFG01000005">
    <property type="protein sequence ID" value="TCZ78480.1"/>
    <property type="molecule type" value="Genomic_DNA"/>
</dbReference>
<dbReference type="InterPro" id="IPR052927">
    <property type="entry name" value="DCC_oxidoreductase"/>
</dbReference>
<dbReference type="PANTHER" id="PTHR33639">
    <property type="entry name" value="THIOL-DISULFIDE OXIDOREDUCTASE DCC"/>
    <property type="match status" value="1"/>
</dbReference>
<dbReference type="Proteomes" id="UP000295418">
    <property type="component" value="Unassembled WGS sequence"/>
</dbReference>
<reference evidence="1 2" key="1">
    <citation type="submission" date="2019-03" db="EMBL/GenBank/DDBJ databases">
        <authorList>
            <person name="Kim M.K.M."/>
        </authorList>
    </citation>
    <scope>NUCLEOTIDE SEQUENCE [LARGE SCALE GENOMIC DNA]</scope>
    <source>
        <strain evidence="1 2">18JY21-1</strain>
    </source>
</reference>
<accession>A0A4R4EH37</accession>
<keyword evidence="2" id="KW-1185">Reference proteome</keyword>